<comment type="cofactor">
    <cofactor evidence="1 4">
        <name>pyridoxal 5'-phosphate</name>
        <dbReference type="ChEBI" id="CHEBI:597326"/>
    </cofactor>
</comment>
<dbReference type="GO" id="GO:0009252">
    <property type="term" value="P:peptidoglycan biosynthetic process"/>
    <property type="evidence" value="ECO:0007669"/>
    <property type="project" value="TreeGrafter"/>
</dbReference>
<dbReference type="InterPro" id="IPR009006">
    <property type="entry name" value="Ala_racemase/Decarboxylase_C"/>
</dbReference>
<dbReference type="InterPro" id="IPR001608">
    <property type="entry name" value="Ala_racemase_N"/>
</dbReference>
<dbReference type="GO" id="GO:0005829">
    <property type="term" value="C:cytosol"/>
    <property type="evidence" value="ECO:0007669"/>
    <property type="project" value="TreeGrafter"/>
</dbReference>
<keyword evidence="8" id="KW-1185">Reference proteome</keyword>
<dbReference type="Gene3D" id="2.40.37.10">
    <property type="entry name" value="Lyase, Ornithine Decarboxylase, Chain A, domain 1"/>
    <property type="match status" value="1"/>
</dbReference>
<evidence type="ECO:0000259" key="6">
    <source>
        <dbReference type="SMART" id="SM01005"/>
    </source>
</evidence>
<dbReference type="GO" id="GO:0030632">
    <property type="term" value="P:D-alanine biosynthetic process"/>
    <property type="evidence" value="ECO:0007669"/>
    <property type="project" value="TreeGrafter"/>
</dbReference>
<keyword evidence="3" id="KW-0413">Isomerase</keyword>
<dbReference type="InterPro" id="IPR011079">
    <property type="entry name" value="Ala_racemase_C"/>
</dbReference>
<feature type="binding site" evidence="5">
    <location>
        <position position="117"/>
    </location>
    <ligand>
        <name>substrate</name>
    </ligand>
</feature>
<dbReference type="EMBL" id="AUPZ01000007">
    <property type="protein sequence ID" value="EQB39611.1"/>
    <property type="molecule type" value="Genomic_DNA"/>
</dbReference>
<dbReference type="Gene3D" id="3.20.20.10">
    <property type="entry name" value="Alanine racemase"/>
    <property type="match status" value="1"/>
</dbReference>
<evidence type="ECO:0000256" key="1">
    <source>
        <dbReference type="ARBA" id="ARBA00001933"/>
    </source>
</evidence>
<dbReference type="SUPFAM" id="SSF50621">
    <property type="entry name" value="Alanine racemase C-terminal domain-like"/>
    <property type="match status" value="1"/>
</dbReference>
<dbReference type="STRING" id="1172190.M947_06355"/>
<sequence length="333" mass="37610">MAYIILNRDNFFNNLDIISKQTKSKDKIAIVLKDNAYGHGLFEMAEMSKEYGIKKAVVRSCDDAKKIEDFFDYILVLGEIPSSASKKVRYTINSLESIGNFPKRTLVELKVDSGMHRNGVLESELREAFVRIKKAGLILEGVFTHHRAADELTSEWFWQNENFKRVKEEAKALADEFGLSELRFHSANSASLFRCENFDEDMARVGIASYGCLEGNDELKPVLSLYAKKISTRELKKSQRVGYGGKFIAEKDSIVSNYDFGYGDGFLRCASNRYIAPNGERQVGTISMDNSSFIAQAGEILIFKDARVVAKQADTISYEVLTSLKSYIKREIV</sequence>
<dbReference type="Proteomes" id="UP000015520">
    <property type="component" value="Unassembled WGS sequence"/>
</dbReference>
<name>T0JNA3_9BACT</name>
<dbReference type="eggNOG" id="COG0787">
    <property type="taxonomic scope" value="Bacteria"/>
</dbReference>
<reference evidence="7 8" key="1">
    <citation type="submission" date="2013-07" db="EMBL/GenBank/DDBJ databases">
        <title>Sulfurimonas hongkongensis AST-10 Genome Sequencing.</title>
        <authorList>
            <person name="Cai L."/>
            <person name="Zhang T."/>
        </authorList>
    </citation>
    <scope>NUCLEOTIDE SEQUENCE [LARGE SCALE GENOMIC DNA]</scope>
    <source>
        <strain evidence="7 8">AST-10</strain>
    </source>
</reference>
<gene>
    <name evidence="7" type="ORF">M947_06355</name>
</gene>
<dbReference type="RefSeq" id="WP_021287534.1">
    <property type="nucleotide sequence ID" value="NZ_AUPZ01000007.1"/>
</dbReference>
<dbReference type="GO" id="GO:0008784">
    <property type="term" value="F:alanine racemase activity"/>
    <property type="evidence" value="ECO:0007669"/>
    <property type="project" value="InterPro"/>
</dbReference>
<dbReference type="Pfam" id="PF00842">
    <property type="entry name" value="Ala_racemase_C"/>
    <property type="match status" value="1"/>
</dbReference>
<evidence type="ECO:0000256" key="4">
    <source>
        <dbReference type="PIRSR" id="PIRSR600821-50"/>
    </source>
</evidence>
<dbReference type="NCBIfam" id="NF000791">
    <property type="entry name" value="PRK00053.2-2"/>
    <property type="match status" value="1"/>
</dbReference>
<dbReference type="CDD" id="cd00430">
    <property type="entry name" value="PLPDE_III_AR"/>
    <property type="match status" value="1"/>
</dbReference>
<accession>T0JNA3</accession>
<dbReference type="PATRIC" id="fig|1172190.3.peg.1233"/>
<evidence type="ECO:0000256" key="3">
    <source>
        <dbReference type="ARBA" id="ARBA00023235"/>
    </source>
</evidence>
<dbReference type="PANTHER" id="PTHR30511">
    <property type="entry name" value="ALANINE RACEMASE"/>
    <property type="match status" value="1"/>
</dbReference>
<dbReference type="SUPFAM" id="SSF51419">
    <property type="entry name" value="PLP-binding barrel"/>
    <property type="match status" value="1"/>
</dbReference>
<dbReference type="GO" id="GO:0030170">
    <property type="term" value="F:pyridoxal phosphate binding"/>
    <property type="evidence" value="ECO:0007669"/>
    <property type="project" value="TreeGrafter"/>
</dbReference>
<dbReference type="Pfam" id="PF01168">
    <property type="entry name" value="Ala_racemase_N"/>
    <property type="match status" value="1"/>
</dbReference>
<dbReference type="PANTHER" id="PTHR30511:SF0">
    <property type="entry name" value="ALANINE RACEMASE, CATABOLIC-RELATED"/>
    <property type="match status" value="1"/>
</dbReference>
<dbReference type="SMART" id="SM01005">
    <property type="entry name" value="Ala_racemase_C"/>
    <property type="match status" value="1"/>
</dbReference>
<evidence type="ECO:0000256" key="2">
    <source>
        <dbReference type="ARBA" id="ARBA00022898"/>
    </source>
</evidence>
<feature type="modified residue" description="N6-(pyridoxal phosphate)lysine" evidence="4">
    <location>
        <position position="33"/>
    </location>
</feature>
<proteinExistence type="predicted"/>
<feature type="binding site" evidence="5">
    <location>
        <position position="288"/>
    </location>
    <ligand>
        <name>substrate</name>
    </ligand>
</feature>
<evidence type="ECO:0000313" key="8">
    <source>
        <dbReference type="Proteomes" id="UP000015520"/>
    </source>
</evidence>
<keyword evidence="2 4" id="KW-0663">Pyridoxal phosphate</keyword>
<evidence type="ECO:0000256" key="5">
    <source>
        <dbReference type="PIRSR" id="PIRSR600821-52"/>
    </source>
</evidence>
<organism evidence="7 8">
    <name type="scientific">Sulfurimonas hongkongensis</name>
    <dbReference type="NCBI Taxonomy" id="1172190"/>
    <lineage>
        <taxon>Bacteria</taxon>
        <taxon>Pseudomonadati</taxon>
        <taxon>Campylobacterota</taxon>
        <taxon>Epsilonproteobacteria</taxon>
        <taxon>Campylobacterales</taxon>
        <taxon>Sulfurimonadaceae</taxon>
        <taxon>Sulfurimonas</taxon>
    </lineage>
</organism>
<dbReference type="AlphaFoldDB" id="T0JNA3"/>
<dbReference type="OrthoDB" id="9813814at2"/>
<evidence type="ECO:0000313" key="7">
    <source>
        <dbReference type="EMBL" id="EQB39611.1"/>
    </source>
</evidence>
<dbReference type="PRINTS" id="PR00992">
    <property type="entry name" value="ALARACEMASE"/>
</dbReference>
<dbReference type="InterPro" id="IPR029066">
    <property type="entry name" value="PLP-binding_barrel"/>
</dbReference>
<comment type="caution">
    <text evidence="7">The sequence shown here is derived from an EMBL/GenBank/DDBJ whole genome shotgun (WGS) entry which is preliminary data.</text>
</comment>
<dbReference type="InterPro" id="IPR000821">
    <property type="entry name" value="Ala_racemase"/>
</dbReference>
<protein>
    <recommendedName>
        <fullName evidence="6">Alanine racemase C-terminal domain-containing protein</fullName>
    </recommendedName>
</protein>
<feature type="domain" description="Alanine racemase C-terminal" evidence="6">
    <location>
        <begin position="222"/>
        <end position="333"/>
    </location>
</feature>